<dbReference type="Gramene" id="TuG1812G0500002890.01.T01">
    <property type="protein sequence ID" value="TuG1812G0500002890.01.T01.cds362501"/>
    <property type="gene ID" value="TuG1812G0500002890.01"/>
</dbReference>
<sequence length="87" mass="9164">MNAWLSRVCRRRPTSTPLVTASSSCCTPPLPGLDRPSSSPAASYDLHRPGKKAGRRITAESNARPDAAVARDAPPPRACPCRSLPAG</sequence>
<name>A0A8R7UGV1_TRIUA</name>
<evidence type="ECO:0000256" key="1">
    <source>
        <dbReference type="SAM" id="MobiDB-lite"/>
    </source>
</evidence>
<dbReference type="PROSITE" id="PS51257">
    <property type="entry name" value="PROKAR_LIPOPROTEIN"/>
    <property type="match status" value="1"/>
</dbReference>
<reference evidence="3" key="1">
    <citation type="journal article" date="2013" name="Nature">
        <title>Draft genome of the wheat A-genome progenitor Triticum urartu.</title>
        <authorList>
            <person name="Ling H.Q."/>
            <person name="Zhao S."/>
            <person name="Liu D."/>
            <person name="Wang J."/>
            <person name="Sun H."/>
            <person name="Zhang C."/>
            <person name="Fan H."/>
            <person name="Li D."/>
            <person name="Dong L."/>
            <person name="Tao Y."/>
            <person name="Gao C."/>
            <person name="Wu H."/>
            <person name="Li Y."/>
            <person name="Cui Y."/>
            <person name="Guo X."/>
            <person name="Zheng S."/>
            <person name="Wang B."/>
            <person name="Yu K."/>
            <person name="Liang Q."/>
            <person name="Yang W."/>
            <person name="Lou X."/>
            <person name="Chen J."/>
            <person name="Feng M."/>
            <person name="Jian J."/>
            <person name="Zhang X."/>
            <person name="Luo G."/>
            <person name="Jiang Y."/>
            <person name="Liu J."/>
            <person name="Wang Z."/>
            <person name="Sha Y."/>
            <person name="Zhang B."/>
            <person name="Wu H."/>
            <person name="Tang D."/>
            <person name="Shen Q."/>
            <person name="Xue P."/>
            <person name="Zou S."/>
            <person name="Wang X."/>
            <person name="Liu X."/>
            <person name="Wang F."/>
            <person name="Yang Y."/>
            <person name="An X."/>
            <person name="Dong Z."/>
            <person name="Zhang K."/>
            <person name="Zhang X."/>
            <person name="Luo M.C."/>
            <person name="Dvorak J."/>
            <person name="Tong Y."/>
            <person name="Wang J."/>
            <person name="Yang H."/>
            <person name="Li Z."/>
            <person name="Wang D."/>
            <person name="Zhang A."/>
            <person name="Wang J."/>
        </authorList>
    </citation>
    <scope>NUCLEOTIDE SEQUENCE</scope>
    <source>
        <strain evidence="3">cv. G1812</strain>
    </source>
</reference>
<dbReference type="Proteomes" id="UP000015106">
    <property type="component" value="Chromosome 5"/>
</dbReference>
<dbReference type="AlphaFoldDB" id="A0A8R7UGV1"/>
<keyword evidence="3" id="KW-1185">Reference proteome</keyword>
<evidence type="ECO:0000313" key="3">
    <source>
        <dbReference type="Proteomes" id="UP000015106"/>
    </source>
</evidence>
<protein>
    <submittedName>
        <fullName evidence="2">Uncharacterized protein</fullName>
    </submittedName>
</protein>
<feature type="region of interest" description="Disordered" evidence="1">
    <location>
        <begin position="20"/>
        <end position="87"/>
    </location>
</feature>
<reference evidence="2" key="2">
    <citation type="submission" date="2018-03" db="EMBL/GenBank/DDBJ databases">
        <title>The Triticum urartu genome reveals the dynamic nature of wheat genome evolution.</title>
        <authorList>
            <person name="Ling H."/>
            <person name="Ma B."/>
            <person name="Shi X."/>
            <person name="Liu H."/>
            <person name="Dong L."/>
            <person name="Sun H."/>
            <person name="Cao Y."/>
            <person name="Gao Q."/>
            <person name="Zheng S."/>
            <person name="Li Y."/>
            <person name="Yu Y."/>
            <person name="Du H."/>
            <person name="Qi M."/>
            <person name="Li Y."/>
            <person name="Yu H."/>
            <person name="Cui Y."/>
            <person name="Wang N."/>
            <person name="Chen C."/>
            <person name="Wu H."/>
            <person name="Zhao Y."/>
            <person name="Zhang J."/>
            <person name="Li Y."/>
            <person name="Zhou W."/>
            <person name="Zhang B."/>
            <person name="Hu W."/>
            <person name="Eijk M."/>
            <person name="Tang J."/>
            <person name="Witsenboer H."/>
            <person name="Zhao S."/>
            <person name="Li Z."/>
            <person name="Zhang A."/>
            <person name="Wang D."/>
            <person name="Liang C."/>
        </authorList>
    </citation>
    <scope>NUCLEOTIDE SEQUENCE [LARGE SCALE GENOMIC DNA]</scope>
    <source>
        <strain evidence="2">cv. G1812</strain>
    </source>
</reference>
<evidence type="ECO:0000313" key="2">
    <source>
        <dbReference type="EnsemblPlants" id="TuG1812G0500002890.01.T01.cds362501"/>
    </source>
</evidence>
<dbReference type="EnsemblPlants" id="TuG1812G0500002890.01.T01">
    <property type="protein sequence ID" value="TuG1812G0500002890.01.T01.cds362501"/>
    <property type="gene ID" value="TuG1812G0500002890.01"/>
</dbReference>
<accession>A0A8R7UGV1</accession>
<reference evidence="2" key="3">
    <citation type="submission" date="2022-06" db="UniProtKB">
        <authorList>
            <consortium name="EnsemblPlants"/>
        </authorList>
    </citation>
    <scope>IDENTIFICATION</scope>
</reference>
<organism evidence="2 3">
    <name type="scientific">Triticum urartu</name>
    <name type="common">Red wild einkorn</name>
    <name type="synonym">Crithodium urartu</name>
    <dbReference type="NCBI Taxonomy" id="4572"/>
    <lineage>
        <taxon>Eukaryota</taxon>
        <taxon>Viridiplantae</taxon>
        <taxon>Streptophyta</taxon>
        <taxon>Embryophyta</taxon>
        <taxon>Tracheophyta</taxon>
        <taxon>Spermatophyta</taxon>
        <taxon>Magnoliopsida</taxon>
        <taxon>Liliopsida</taxon>
        <taxon>Poales</taxon>
        <taxon>Poaceae</taxon>
        <taxon>BOP clade</taxon>
        <taxon>Pooideae</taxon>
        <taxon>Triticodae</taxon>
        <taxon>Triticeae</taxon>
        <taxon>Triticinae</taxon>
        <taxon>Triticum</taxon>
    </lineage>
</organism>
<proteinExistence type="predicted"/>